<organism evidence="11 12">
    <name type="scientific">Thalassomonas haliotis</name>
    <dbReference type="NCBI Taxonomy" id="485448"/>
    <lineage>
        <taxon>Bacteria</taxon>
        <taxon>Pseudomonadati</taxon>
        <taxon>Pseudomonadota</taxon>
        <taxon>Gammaproteobacteria</taxon>
        <taxon>Alteromonadales</taxon>
        <taxon>Colwelliaceae</taxon>
        <taxon>Thalassomonas</taxon>
    </lineage>
</organism>
<dbReference type="Gene3D" id="3.20.20.450">
    <property type="entry name" value="EAL domain"/>
    <property type="match status" value="1"/>
</dbReference>
<dbReference type="InterPro" id="IPR035919">
    <property type="entry name" value="EAL_sf"/>
</dbReference>
<gene>
    <name evidence="11" type="ORF">H3N35_12865</name>
</gene>
<comment type="subcellular location">
    <subcellularLocation>
        <location evidence="1">Cell membrane</location>
        <topology evidence="1">Multi-pass membrane protein</topology>
    </subcellularLocation>
</comment>
<dbReference type="InterPro" id="IPR052155">
    <property type="entry name" value="Biofilm_reg_signaling"/>
</dbReference>
<dbReference type="Pfam" id="PF00990">
    <property type="entry name" value="GGDEF"/>
    <property type="match status" value="1"/>
</dbReference>
<dbReference type="Gene3D" id="3.30.450.40">
    <property type="match status" value="1"/>
</dbReference>
<dbReference type="CDD" id="cd01948">
    <property type="entry name" value="EAL"/>
    <property type="match status" value="1"/>
</dbReference>
<feature type="transmembrane region" description="Helical" evidence="6">
    <location>
        <begin position="265"/>
        <end position="284"/>
    </location>
</feature>
<keyword evidence="2" id="KW-1003">Cell membrane</keyword>
<dbReference type="PANTHER" id="PTHR44757">
    <property type="entry name" value="DIGUANYLATE CYCLASE DGCP"/>
    <property type="match status" value="1"/>
</dbReference>
<reference evidence="11 12" key="1">
    <citation type="journal article" date="2022" name="Mar. Drugs">
        <title>Bioassay-Guided Fractionation Leads to the Detection of Cholic Acid Generated by the Rare Thalassomonas sp.</title>
        <authorList>
            <person name="Pheiffer F."/>
            <person name="Schneider Y.K."/>
            <person name="Hansen E.H."/>
            <person name="Andersen J.H."/>
            <person name="Isaksson J."/>
            <person name="Busche T."/>
            <person name="R C."/>
            <person name="Kalinowski J."/>
            <person name="Zyl L.V."/>
            <person name="Trindade M."/>
        </authorList>
    </citation>
    <scope>NUCLEOTIDE SEQUENCE [LARGE SCALE GENOMIC DNA]</scope>
    <source>
        <strain evidence="11 12">A5K-61T</strain>
    </source>
</reference>
<dbReference type="EMBL" id="CP059693">
    <property type="protein sequence ID" value="WDE14221.1"/>
    <property type="molecule type" value="Genomic_DNA"/>
</dbReference>
<evidence type="ECO:0000259" key="7">
    <source>
        <dbReference type="PROSITE" id="PS50112"/>
    </source>
</evidence>
<dbReference type="SUPFAM" id="SSF141868">
    <property type="entry name" value="EAL domain-like"/>
    <property type="match status" value="1"/>
</dbReference>
<dbReference type="Gene3D" id="3.30.450.20">
    <property type="entry name" value="PAS domain"/>
    <property type="match status" value="1"/>
</dbReference>
<keyword evidence="4 6" id="KW-1133">Transmembrane helix</keyword>
<dbReference type="CDD" id="cd01949">
    <property type="entry name" value="GGDEF"/>
    <property type="match status" value="1"/>
</dbReference>
<evidence type="ECO:0000256" key="2">
    <source>
        <dbReference type="ARBA" id="ARBA00022475"/>
    </source>
</evidence>
<dbReference type="SMART" id="SM00267">
    <property type="entry name" value="GGDEF"/>
    <property type="match status" value="1"/>
</dbReference>
<dbReference type="SUPFAM" id="SSF55781">
    <property type="entry name" value="GAF domain-like"/>
    <property type="match status" value="1"/>
</dbReference>
<feature type="transmembrane region" description="Helical" evidence="6">
    <location>
        <begin position="78"/>
        <end position="101"/>
    </location>
</feature>
<evidence type="ECO:0000259" key="10">
    <source>
        <dbReference type="PROSITE" id="PS50887"/>
    </source>
</evidence>
<dbReference type="SUPFAM" id="SSF55073">
    <property type="entry name" value="Nucleotide cyclase"/>
    <property type="match status" value="1"/>
</dbReference>
<feature type="domain" description="GGDEF" evidence="10">
    <location>
        <begin position="647"/>
        <end position="780"/>
    </location>
</feature>
<evidence type="ECO:0000256" key="1">
    <source>
        <dbReference type="ARBA" id="ARBA00004651"/>
    </source>
</evidence>
<feature type="transmembrane region" description="Helical" evidence="6">
    <location>
        <begin position="208"/>
        <end position="227"/>
    </location>
</feature>
<feature type="domain" description="PAS" evidence="7">
    <location>
        <begin position="490"/>
        <end position="536"/>
    </location>
</feature>
<accession>A0ABY7VKU3</accession>
<dbReference type="PROSITE" id="PS50883">
    <property type="entry name" value="EAL"/>
    <property type="match status" value="1"/>
</dbReference>
<dbReference type="InterPro" id="IPR000700">
    <property type="entry name" value="PAS-assoc_C"/>
</dbReference>
<keyword evidence="5 6" id="KW-0472">Membrane</keyword>
<evidence type="ECO:0000256" key="5">
    <source>
        <dbReference type="ARBA" id="ARBA00023136"/>
    </source>
</evidence>
<feature type="transmembrane region" description="Helical" evidence="6">
    <location>
        <begin position="113"/>
        <end position="137"/>
    </location>
</feature>
<dbReference type="InterPro" id="IPR000014">
    <property type="entry name" value="PAS"/>
</dbReference>
<dbReference type="PANTHER" id="PTHR44757:SF2">
    <property type="entry name" value="BIOFILM ARCHITECTURE MAINTENANCE PROTEIN MBAA"/>
    <property type="match status" value="1"/>
</dbReference>
<keyword evidence="12" id="KW-1185">Reference proteome</keyword>
<feature type="transmembrane region" description="Helical" evidence="6">
    <location>
        <begin position="234"/>
        <end position="253"/>
    </location>
</feature>
<dbReference type="Pfam" id="PF13426">
    <property type="entry name" value="PAS_9"/>
    <property type="match status" value="1"/>
</dbReference>
<feature type="transmembrane region" description="Helical" evidence="6">
    <location>
        <begin position="6"/>
        <end position="31"/>
    </location>
</feature>
<dbReference type="PROSITE" id="PS50112">
    <property type="entry name" value="PAS"/>
    <property type="match status" value="1"/>
</dbReference>
<evidence type="ECO:0000256" key="6">
    <source>
        <dbReference type="SAM" id="Phobius"/>
    </source>
</evidence>
<protein>
    <submittedName>
        <fullName evidence="11">EAL domain-containing protein</fullName>
    </submittedName>
</protein>
<dbReference type="SUPFAM" id="SSF55785">
    <property type="entry name" value="PYP-like sensor domain (PAS domain)"/>
    <property type="match status" value="1"/>
</dbReference>
<dbReference type="SMART" id="SM00065">
    <property type="entry name" value="GAF"/>
    <property type="match status" value="1"/>
</dbReference>
<evidence type="ECO:0000256" key="3">
    <source>
        <dbReference type="ARBA" id="ARBA00022692"/>
    </source>
</evidence>
<dbReference type="PROSITE" id="PS50113">
    <property type="entry name" value="PAC"/>
    <property type="match status" value="1"/>
</dbReference>
<dbReference type="InterPro" id="IPR007895">
    <property type="entry name" value="MASE1"/>
</dbReference>
<dbReference type="InterPro" id="IPR035965">
    <property type="entry name" value="PAS-like_dom_sf"/>
</dbReference>
<evidence type="ECO:0000313" key="12">
    <source>
        <dbReference type="Proteomes" id="UP001215231"/>
    </source>
</evidence>
<evidence type="ECO:0000259" key="8">
    <source>
        <dbReference type="PROSITE" id="PS50113"/>
    </source>
</evidence>
<dbReference type="Proteomes" id="UP001215231">
    <property type="component" value="Chromosome"/>
</dbReference>
<dbReference type="PROSITE" id="PS50887">
    <property type="entry name" value="GGDEF"/>
    <property type="match status" value="1"/>
</dbReference>
<dbReference type="CDD" id="cd00130">
    <property type="entry name" value="PAS"/>
    <property type="match status" value="1"/>
</dbReference>
<dbReference type="NCBIfam" id="TIGR00254">
    <property type="entry name" value="GGDEF"/>
    <property type="match status" value="1"/>
</dbReference>
<sequence length="1072" mass="119408">MSNNNAHNLVLIPLLAIIYFFAAWLGLQLAFEEVNITPLWPPTGIALAAQLYYGNRVWPGIFIGVLLINAYLQTHLAAGLAIAVCNTLEVVAAGYLITRFASRWPFAKLQQTVFFVLSLCIATMISASGGVASLYLAGALAKDAIGMLWHTWWLGDLAGGLILTPFLLTWSRRPKESYSAAQLLEAAGLILFTLALMYLLFFTHLSSYANQYLLVFALLPILFWMSFRFHHHGATLMILIVSVLAIVGTLHGYGPFVLTTENDSLLVLQAAVGSVMITVLLLIASQEERLYAIAGLRQSRESLESQVSQRTLELKSANALLEKEIYHQTHLTEAIKGLLHIVDGSAKQEFFIRCARGLAQTFETRFALIGVFADQSKSSIKTLAVCHSNRVGENFIYDLKGTPCEDVLNHAVELVQENAAERYPDDKLLVDMGIESYFGAPIITPEEEVIGIMAVMDIKAMHISSWKQPLLRLFSNRVALELQRRLATEKLELAEQVFNESSEAIIICDAQKHIIRVNPAFTELTGYSFDEVFGNQPGKYLSVKENSDCYYALWSTIQAQGAWHGEMDNRRKNGEEYVSWQMAKSVVGEDNELQQYIFIINDITEKKRAEEKIYQLAHNDAITQLPNRIAFHQQLESAMSEAMKSGDRLAVMFIDLDNFKLINDTSGHPVGDELLQQVARRFEQAAGESAMVSRFGGDEFTVMLPVINGIESVATLAQALLDALKPPFRLTCCEATTSASIGIGIYPDNSDEISTLLSCADNAMYRAKESGRSGYQFYTEQMHIDAQQLVELEQDLRHALKNNEFTLVYQPQVQLDSMQISGVEALLRWHHPHKGLISPDKFIPVAESSGLIVAIGAWVINQACRQLSYWHDLGFEQLSMAINLSARQFFQKDLLATIKQAIADHNIPPQKVEFEITESMMMRNIEETIAILHQIKTLGVQLSVDDFGTGYSSLSYLKRFPLNKIKIDRTFVSGLPDDSDDGAIVEAIIAIAHSLGFTVLAEGVETAEQLHLLAMKRCGEFQGYYFSRPCPVAELVSLLLEHLPEEHRACSVNTRQLTGITSVQPKGCDGEK</sequence>
<dbReference type="Gene3D" id="3.30.70.270">
    <property type="match status" value="1"/>
</dbReference>
<feature type="domain" description="PAC" evidence="8">
    <location>
        <begin position="563"/>
        <end position="615"/>
    </location>
</feature>
<dbReference type="InterPro" id="IPR029787">
    <property type="entry name" value="Nucleotide_cyclase"/>
</dbReference>
<feature type="transmembrane region" description="Helical" evidence="6">
    <location>
        <begin position="183"/>
        <end position="202"/>
    </location>
</feature>
<feature type="transmembrane region" description="Helical" evidence="6">
    <location>
        <begin position="52"/>
        <end position="72"/>
    </location>
</feature>
<dbReference type="InterPro" id="IPR001633">
    <property type="entry name" value="EAL_dom"/>
</dbReference>
<dbReference type="NCBIfam" id="TIGR00229">
    <property type="entry name" value="sensory_box"/>
    <property type="match status" value="1"/>
</dbReference>
<dbReference type="InterPro" id="IPR043128">
    <property type="entry name" value="Rev_trsase/Diguanyl_cyclase"/>
</dbReference>
<evidence type="ECO:0000259" key="9">
    <source>
        <dbReference type="PROSITE" id="PS50883"/>
    </source>
</evidence>
<evidence type="ECO:0000256" key="4">
    <source>
        <dbReference type="ARBA" id="ARBA00022989"/>
    </source>
</evidence>
<dbReference type="Pfam" id="PF00563">
    <property type="entry name" value="EAL"/>
    <property type="match status" value="1"/>
</dbReference>
<keyword evidence="3 6" id="KW-0812">Transmembrane</keyword>
<feature type="transmembrane region" description="Helical" evidence="6">
    <location>
        <begin position="149"/>
        <end position="171"/>
    </location>
</feature>
<evidence type="ECO:0000313" key="11">
    <source>
        <dbReference type="EMBL" id="WDE14221.1"/>
    </source>
</evidence>
<dbReference type="InterPro" id="IPR000160">
    <property type="entry name" value="GGDEF_dom"/>
</dbReference>
<dbReference type="InterPro" id="IPR029016">
    <property type="entry name" value="GAF-like_dom_sf"/>
</dbReference>
<name>A0ABY7VKU3_9GAMM</name>
<dbReference type="RefSeq" id="WP_274054760.1">
    <property type="nucleotide sequence ID" value="NZ_CP059693.1"/>
</dbReference>
<dbReference type="Pfam" id="PF05231">
    <property type="entry name" value="MASE1"/>
    <property type="match status" value="1"/>
</dbReference>
<feature type="domain" description="EAL" evidence="9">
    <location>
        <begin position="789"/>
        <end position="1043"/>
    </location>
</feature>
<dbReference type="InterPro" id="IPR003018">
    <property type="entry name" value="GAF"/>
</dbReference>
<dbReference type="SMART" id="SM00052">
    <property type="entry name" value="EAL"/>
    <property type="match status" value="1"/>
</dbReference>
<proteinExistence type="predicted"/>
<dbReference type="SMART" id="SM00091">
    <property type="entry name" value="PAS"/>
    <property type="match status" value="1"/>
</dbReference>